<evidence type="ECO:0000313" key="2">
    <source>
        <dbReference type="Proteomes" id="UP000231553"/>
    </source>
</evidence>
<dbReference type="AlphaFoldDB" id="A0A2M8ITJ3"/>
<comment type="caution">
    <text evidence="1">The sequence shown here is derived from an EMBL/GenBank/DDBJ whole genome shotgun (WGS) entry which is preliminary data.</text>
</comment>
<keyword evidence="2" id="KW-1185">Reference proteome</keyword>
<organism evidence="1 2">
    <name type="scientific">Pseudooceanicola lipolyticus</name>
    <dbReference type="NCBI Taxonomy" id="2029104"/>
    <lineage>
        <taxon>Bacteria</taxon>
        <taxon>Pseudomonadati</taxon>
        <taxon>Pseudomonadota</taxon>
        <taxon>Alphaproteobacteria</taxon>
        <taxon>Rhodobacterales</taxon>
        <taxon>Paracoccaceae</taxon>
        <taxon>Pseudooceanicola</taxon>
    </lineage>
</organism>
<dbReference type="InterPro" id="IPR027417">
    <property type="entry name" value="P-loop_NTPase"/>
</dbReference>
<accession>A0A2M8ITJ3</accession>
<sequence>MVGEIVFHLGDCKTGTTSVQSVLAAGAWSTAAGAGADILYPARFNHIPLAKTLSVPKEMPHEAARFAKLRSAFEASGAAHGVVSAEHFEFVDPELVAAAIERHLPDYAGRIRLIAYVRPHADRLVSTFAERAKKGLFMDSLEAMHERLVADRLLFYTPRFEKWRALFGPAFTLRPFVRDRLYQGDVVRDFFSFVLGGGGFDLTRPTDANESLSVQDIAMMRAVHAQLRGRAKLRGSQQSLGWYMADLLGKEADPAGTRPRLHRRLADQVVATYRADAAALDAAFFDGTPMSDALEAAPGKAVAEAQSFTPEDHFSAAELRRFRAWAKLLGRIMAADPAQFDWAVRPQSF</sequence>
<dbReference type="Gene3D" id="3.40.50.300">
    <property type="entry name" value="P-loop containing nucleotide triphosphate hydrolases"/>
    <property type="match status" value="1"/>
</dbReference>
<evidence type="ECO:0000313" key="1">
    <source>
        <dbReference type="EMBL" id="PJE33849.1"/>
    </source>
</evidence>
<dbReference type="OrthoDB" id="547419at2"/>
<dbReference type="SUPFAM" id="SSF52540">
    <property type="entry name" value="P-loop containing nucleoside triphosphate hydrolases"/>
    <property type="match status" value="1"/>
</dbReference>
<dbReference type="RefSeq" id="WP_133119999.1">
    <property type="nucleotide sequence ID" value="NZ_PGTB01000305.1"/>
</dbReference>
<dbReference type="EMBL" id="PGTB01000305">
    <property type="protein sequence ID" value="PJE33849.1"/>
    <property type="molecule type" value="Genomic_DNA"/>
</dbReference>
<proteinExistence type="predicted"/>
<reference evidence="1 2" key="1">
    <citation type="journal article" date="2018" name="Int. J. Syst. Evol. Microbiol.">
        <title>Pseudooceanicola lipolyticus sp. nov., a marine alphaproteobacterium, reclassification of Oceanicola flagellatus as Pseudooceanicola flagellatus comb. nov. and emended description of the genus Pseudooceanicola.</title>
        <authorList>
            <person name="Huang M.-M."/>
            <person name="Guo L.-L."/>
            <person name="Wu Y.-H."/>
            <person name="Lai Q.-L."/>
            <person name="Shao Z.-Z."/>
            <person name="Wang C.-S."/>
            <person name="Wu M."/>
            <person name="Xu X.-W."/>
        </authorList>
    </citation>
    <scope>NUCLEOTIDE SEQUENCE [LARGE SCALE GENOMIC DNA]</scope>
    <source>
        <strain evidence="1 2">157</strain>
    </source>
</reference>
<gene>
    <name evidence="1" type="ORF">CVM52_25320</name>
</gene>
<evidence type="ECO:0008006" key="3">
    <source>
        <dbReference type="Google" id="ProtNLM"/>
    </source>
</evidence>
<protein>
    <recommendedName>
        <fullName evidence="3">Sulfotransferase family protein</fullName>
    </recommendedName>
</protein>
<dbReference type="Proteomes" id="UP000231553">
    <property type="component" value="Unassembled WGS sequence"/>
</dbReference>
<name>A0A2M8ITJ3_9RHOB</name>
<feature type="non-terminal residue" evidence="1">
    <location>
        <position position="349"/>
    </location>
</feature>